<dbReference type="InterPro" id="IPR018937">
    <property type="entry name" value="MMgT"/>
</dbReference>
<evidence type="ECO:0000256" key="3">
    <source>
        <dbReference type="ARBA" id="ARBA00022692"/>
    </source>
</evidence>
<dbReference type="EMBL" id="CP119951">
    <property type="protein sequence ID" value="WFC93520.1"/>
    <property type="molecule type" value="Genomic_DNA"/>
</dbReference>
<evidence type="ECO:0000313" key="7">
    <source>
        <dbReference type="EMBL" id="WFC93520.1"/>
    </source>
</evidence>
<evidence type="ECO:0000256" key="4">
    <source>
        <dbReference type="ARBA" id="ARBA00022989"/>
    </source>
</evidence>
<reference evidence="7" key="1">
    <citation type="submission" date="2023-03" db="EMBL/GenBank/DDBJ databases">
        <title>Mating type loci evolution in Malassezia.</title>
        <authorList>
            <person name="Coelho M.A."/>
        </authorList>
    </citation>
    <scope>NUCLEOTIDE SEQUENCE</scope>
    <source>
        <strain evidence="7">CBS 14135</strain>
    </source>
</reference>
<evidence type="ECO:0000256" key="6">
    <source>
        <dbReference type="SAM" id="Phobius"/>
    </source>
</evidence>
<feature type="transmembrane region" description="Helical" evidence="6">
    <location>
        <begin position="60"/>
        <end position="82"/>
    </location>
</feature>
<organism evidence="7 8">
    <name type="scientific">Malassezia brasiliensis</name>
    <dbReference type="NCBI Taxonomy" id="1821822"/>
    <lineage>
        <taxon>Eukaryota</taxon>
        <taxon>Fungi</taxon>
        <taxon>Dikarya</taxon>
        <taxon>Basidiomycota</taxon>
        <taxon>Ustilaginomycotina</taxon>
        <taxon>Malasseziomycetes</taxon>
        <taxon>Malasseziales</taxon>
        <taxon>Malasseziaceae</taxon>
        <taxon>Malassezia</taxon>
    </lineage>
</organism>
<dbReference type="Pfam" id="PF10270">
    <property type="entry name" value="MMgT"/>
    <property type="match status" value="1"/>
</dbReference>
<comment type="similarity">
    <text evidence="2">Belongs to the membrane magnesium transporter (TC 1.A.67) family.</text>
</comment>
<evidence type="ECO:0000256" key="2">
    <source>
        <dbReference type="ARBA" id="ARBA00006109"/>
    </source>
</evidence>
<evidence type="ECO:0000256" key="1">
    <source>
        <dbReference type="ARBA" id="ARBA00004127"/>
    </source>
</evidence>
<evidence type="ECO:0000256" key="5">
    <source>
        <dbReference type="ARBA" id="ARBA00023136"/>
    </source>
</evidence>
<name>A0AAF0DSN7_9BASI</name>
<dbReference type="Proteomes" id="UP001216638">
    <property type="component" value="Chromosome 1"/>
</dbReference>
<keyword evidence="5 6" id="KW-0472">Membrane</keyword>
<proteinExistence type="inferred from homology"/>
<accession>A0AAF0DSN7</accession>
<protein>
    <recommendedName>
        <fullName evidence="9">Membrane magnesium transporter</fullName>
    </recommendedName>
</protein>
<evidence type="ECO:0008006" key="9">
    <source>
        <dbReference type="Google" id="ProtNLM"/>
    </source>
</evidence>
<sequence>MVNHTEARSSSAGRATVALGILLFAHAAYSTYEFVAQGKSLAPGTLSTPYEKAIPWDVRLFAYIQVTVETLLSFVVLALGCAMTTPALREIDWSAELRDDSIDRVYTRPSFANVRHRGAALFGDRA</sequence>
<dbReference type="GO" id="GO:0012505">
    <property type="term" value="C:endomembrane system"/>
    <property type="evidence" value="ECO:0007669"/>
    <property type="project" value="UniProtKB-SubCell"/>
</dbReference>
<keyword evidence="8" id="KW-1185">Reference proteome</keyword>
<keyword evidence="4 6" id="KW-1133">Transmembrane helix</keyword>
<dbReference type="AlphaFoldDB" id="A0AAF0DSN7"/>
<feature type="transmembrane region" description="Helical" evidence="6">
    <location>
        <begin position="12"/>
        <end position="32"/>
    </location>
</feature>
<keyword evidence="3 6" id="KW-0812">Transmembrane</keyword>
<comment type="subcellular location">
    <subcellularLocation>
        <location evidence="1">Endomembrane system</location>
        <topology evidence="1">Multi-pass membrane protein</topology>
    </subcellularLocation>
</comment>
<evidence type="ECO:0000313" key="8">
    <source>
        <dbReference type="Proteomes" id="UP001216638"/>
    </source>
</evidence>
<gene>
    <name evidence="7" type="ORF">MBRA1_000140</name>
</gene>